<keyword evidence="3" id="KW-1185">Reference proteome</keyword>
<keyword evidence="2" id="KW-0012">Acyltransferase</keyword>
<sequence length="189" mass="21263">MPTLPTPRLTLVPLSDDHLELEYELDSDPAVMRYLTGRASTREEVSRMHARRMATAPGFGFWMGFAGEEFVGWWLLRPPNGPDQPYAEGEAELGYRLLRRHWRQGYAREGSLAVLRYGFEELGLNRIFAQTMAVNTPSRATMASVGMTFKRAFISAGEYDDPIEGAEQGEVEYEITRQTWLGTPAPAAS</sequence>
<evidence type="ECO:0000313" key="2">
    <source>
        <dbReference type="EMBL" id="MFB9683379.1"/>
    </source>
</evidence>
<dbReference type="SUPFAM" id="SSF55729">
    <property type="entry name" value="Acyl-CoA N-acyltransferases (Nat)"/>
    <property type="match status" value="1"/>
</dbReference>
<dbReference type="GO" id="GO:0016746">
    <property type="term" value="F:acyltransferase activity"/>
    <property type="evidence" value="ECO:0007669"/>
    <property type="project" value="UniProtKB-KW"/>
</dbReference>
<evidence type="ECO:0000259" key="1">
    <source>
        <dbReference type="PROSITE" id="PS51186"/>
    </source>
</evidence>
<comment type="caution">
    <text evidence="2">The sequence shown here is derived from an EMBL/GenBank/DDBJ whole genome shotgun (WGS) entry which is preliminary data.</text>
</comment>
<feature type="domain" description="N-acetyltransferase" evidence="1">
    <location>
        <begin position="9"/>
        <end position="178"/>
    </location>
</feature>
<dbReference type="PANTHER" id="PTHR43792">
    <property type="entry name" value="GNAT FAMILY, PUTATIVE (AFU_ORTHOLOGUE AFUA_3G00765)-RELATED-RELATED"/>
    <property type="match status" value="1"/>
</dbReference>
<dbReference type="Gene3D" id="3.40.630.30">
    <property type="match status" value="1"/>
</dbReference>
<dbReference type="Pfam" id="PF13302">
    <property type="entry name" value="Acetyltransf_3"/>
    <property type="match status" value="1"/>
</dbReference>
<dbReference type="EC" id="2.3.-.-" evidence="2"/>
<dbReference type="PROSITE" id="PS51186">
    <property type="entry name" value="GNAT"/>
    <property type="match status" value="1"/>
</dbReference>
<dbReference type="RefSeq" id="WP_378189333.1">
    <property type="nucleotide sequence ID" value="NZ_JBHMBK010000002.1"/>
</dbReference>
<protein>
    <submittedName>
        <fullName evidence="2">GNAT family N-acetyltransferase</fullName>
        <ecNumber evidence="2">2.3.-.-</ecNumber>
    </submittedName>
</protein>
<dbReference type="PANTHER" id="PTHR43792:SF16">
    <property type="entry name" value="N-ACETYLTRANSFERASE DOMAIN-CONTAINING PROTEIN"/>
    <property type="match status" value="1"/>
</dbReference>
<dbReference type="EMBL" id="JBHMBK010000002">
    <property type="protein sequence ID" value="MFB9683379.1"/>
    <property type="molecule type" value="Genomic_DNA"/>
</dbReference>
<gene>
    <name evidence="2" type="ORF">ACFFTO_04225</name>
</gene>
<reference evidence="2 3" key="1">
    <citation type="submission" date="2024-09" db="EMBL/GenBank/DDBJ databases">
        <authorList>
            <person name="Sun Q."/>
            <person name="Mori K."/>
        </authorList>
    </citation>
    <scope>NUCLEOTIDE SEQUENCE [LARGE SCALE GENOMIC DNA]</scope>
    <source>
        <strain evidence="2 3">JCM 13852</strain>
    </source>
</reference>
<organism evidence="2 3">
    <name type="scientific">Amycolatopsis plumensis</name>
    <dbReference type="NCBI Taxonomy" id="236508"/>
    <lineage>
        <taxon>Bacteria</taxon>
        <taxon>Bacillati</taxon>
        <taxon>Actinomycetota</taxon>
        <taxon>Actinomycetes</taxon>
        <taxon>Pseudonocardiales</taxon>
        <taxon>Pseudonocardiaceae</taxon>
        <taxon>Amycolatopsis</taxon>
    </lineage>
</organism>
<name>A0ABV5TWJ2_9PSEU</name>
<dbReference type="InterPro" id="IPR016181">
    <property type="entry name" value="Acyl_CoA_acyltransferase"/>
</dbReference>
<evidence type="ECO:0000313" key="3">
    <source>
        <dbReference type="Proteomes" id="UP001589535"/>
    </source>
</evidence>
<proteinExistence type="predicted"/>
<accession>A0ABV5TWJ2</accession>
<dbReference type="Proteomes" id="UP001589535">
    <property type="component" value="Unassembled WGS sequence"/>
</dbReference>
<dbReference type="InterPro" id="IPR051531">
    <property type="entry name" value="N-acetyltransferase"/>
</dbReference>
<dbReference type="InterPro" id="IPR000182">
    <property type="entry name" value="GNAT_dom"/>
</dbReference>
<keyword evidence="2" id="KW-0808">Transferase</keyword>